<name>W7YFK6_9BACL</name>
<dbReference type="EMBL" id="BAVZ01000001">
    <property type="protein sequence ID" value="GAF06293.1"/>
    <property type="molecule type" value="Genomic_DNA"/>
</dbReference>
<dbReference type="AlphaFoldDB" id="W7YFK6"/>
<dbReference type="Proteomes" id="UP000019364">
    <property type="component" value="Unassembled WGS sequence"/>
</dbReference>
<dbReference type="eggNOG" id="COG2206">
    <property type="taxonomic scope" value="Bacteria"/>
</dbReference>
<reference evidence="1 2" key="1">
    <citation type="journal article" date="2014" name="Genome Announc.">
        <title>Draft Genome Sequence of Paenibacillus pini JCM 16418T, Isolated from the Rhizosphere of Pine Tree.</title>
        <authorList>
            <person name="Yuki M."/>
            <person name="Oshima K."/>
            <person name="Suda W."/>
            <person name="Oshida Y."/>
            <person name="Kitamura K."/>
            <person name="Iida Y."/>
            <person name="Hattori M."/>
            <person name="Ohkuma M."/>
        </authorList>
    </citation>
    <scope>NUCLEOTIDE SEQUENCE [LARGE SCALE GENOMIC DNA]</scope>
    <source>
        <strain evidence="1 2">JCM 16418</strain>
    </source>
</reference>
<evidence type="ECO:0000313" key="1">
    <source>
        <dbReference type="EMBL" id="GAF06293.1"/>
    </source>
</evidence>
<dbReference type="STRING" id="1236976.JCM16418_244"/>
<comment type="caution">
    <text evidence="1">The sequence shown here is derived from an EMBL/GenBank/DDBJ whole genome shotgun (WGS) entry which is preliminary data.</text>
</comment>
<evidence type="ECO:0000313" key="2">
    <source>
        <dbReference type="Proteomes" id="UP000019364"/>
    </source>
</evidence>
<organism evidence="1 2">
    <name type="scientific">Paenibacillus pini JCM 16418</name>
    <dbReference type="NCBI Taxonomy" id="1236976"/>
    <lineage>
        <taxon>Bacteria</taxon>
        <taxon>Bacillati</taxon>
        <taxon>Bacillota</taxon>
        <taxon>Bacilli</taxon>
        <taxon>Bacillales</taxon>
        <taxon>Paenibacillaceae</taxon>
        <taxon>Paenibacillus</taxon>
    </lineage>
</organism>
<accession>W7YFK6</accession>
<dbReference type="Gene3D" id="1.10.3210.10">
    <property type="entry name" value="Hypothetical protein af1432"/>
    <property type="match status" value="1"/>
</dbReference>
<gene>
    <name evidence="1" type="ORF">JCM16418_244</name>
</gene>
<keyword evidence="2" id="KW-1185">Reference proteome</keyword>
<protein>
    <submittedName>
        <fullName evidence="1">Two-component response regulator</fullName>
    </submittedName>
</protein>
<sequence length="177" mass="20352">MKVHVTDLKPGDLLQTDTYNELGLHVLQKGTYLQSEEISKLMQHGVNYVDIETAFIAEEADRSFDIHPLQQELLLRTKPHLENAVNGFESLFIEALATGKFNNTVVDDILEPLIDQLKEQKDVVSLMLAFNHEDDYTYNHSMQVSILSYYIATWLGYSKNEPMRQGEQVIYMMLVNV</sequence>
<proteinExistence type="predicted"/>